<keyword evidence="4" id="KW-0967">Endosome</keyword>
<evidence type="ECO:0000256" key="2">
    <source>
        <dbReference type="ARBA" id="ARBA00004541"/>
    </source>
</evidence>
<dbReference type="GO" id="GO:0007034">
    <property type="term" value="P:vacuolar transport"/>
    <property type="evidence" value="ECO:0007669"/>
    <property type="project" value="TreeGrafter"/>
</dbReference>
<comment type="caution">
    <text evidence="6">The sequence shown here is derived from an EMBL/GenBank/DDBJ whole genome shotgun (WGS) entry which is preliminary data.</text>
</comment>
<sequence>KNRSTLSAQDEKKQMAMEQLYENTVWYSLSFCLKYKRELEINPLYSMEHFKREFALTDKEFAIFFIKSMAETSQWSEISNFLNASKSLFNIIQRQNVRYETIVSIVHYSNGPEEQIKKYLAMIEDLEYKKLLALKLRVYDIVIDVYRQQKDRIGLYMMLTNLKKDSIEYKKANEVLQDDKV</sequence>
<reference evidence="6 7" key="1">
    <citation type="journal article" date="2018" name="Sci. Rep.">
        <title>Genomic signatures of local adaptation to the degree of environmental predictability in rotifers.</title>
        <authorList>
            <person name="Franch-Gras L."/>
            <person name="Hahn C."/>
            <person name="Garcia-Roger E.M."/>
            <person name="Carmona M.J."/>
            <person name="Serra M."/>
            <person name="Gomez A."/>
        </authorList>
    </citation>
    <scope>NUCLEOTIDE SEQUENCE [LARGE SCALE GENOMIC DNA]</scope>
    <source>
        <strain evidence="6">HYR1</strain>
    </source>
</reference>
<evidence type="ECO:0000256" key="5">
    <source>
        <dbReference type="ARBA" id="ARBA00023329"/>
    </source>
</evidence>
<accession>A0A3M7RJL2</accession>
<dbReference type="PANTHER" id="PTHR13364">
    <property type="entry name" value="DEFECTIVE SPERMATOGENESIS PROTEIN 39"/>
    <property type="match status" value="1"/>
</dbReference>
<dbReference type="OrthoDB" id="9977282at2759"/>
<comment type="subcellular location">
    <subcellularLocation>
        <location evidence="2">Cytoplasmic vesicle</location>
    </subcellularLocation>
    <subcellularLocation>
        <location evidence="1">Early endosome</location>
    </subcellularLocation>
    <subcellularLocation>
        <location evidence="3">Late endosome</location>
    </subcellularLocation>
</comment>
<proteinExistence type="predicted"/>
<dbReference type="GO" id="GO:0005770">
    <property type="term" value="C:late endosome"/>
    <property type="evidence" value="ECO:0007669"/>
    <property type="project" value="UniProtKB-SubCell"/>
</dbReference>
<dbReference type="AlphaFoldDB" id="A0A3M7RJL2"/>
<dbReference type="Proteomes" id="UP000276133">
    <property type="component" value="Unassembled WGS sequence"/>
</dbReference>
<dbReference type="GO" id="GO:0005769">
    <property type="term" value="C:early endosome"/>
    <property type="evidence" value="ECO:0007669"/>
    <property type="project" value="UniProtKB-SubCell"/>
</dbReference>
<keyword evidence="5" id="KW-0968">Cytoplasmic vesicle</keyword>
<evidence type="ECO:0000256" key="3">
    <source>
        <dbReference type="ARBA" id="ARBA00004603"/>
    </source>
</evidence>
<dbReference type="EMBL" id="REGN01003241">
    <property type="protein sequence ID" value="RNA23674.1"/>
    <property type="molecule type" value="Genomic_DNA"/>
</dbReference>
<name>A0A3M7RJL2_BRAPC</name>
<dbReference type="PANTHER" id="PTHR13364:SF6">
    <property type="entry name" value="SPERMATOGENESIS-DEFECTIVE PROTEIN 39 HOMOLOG"/>
    <property type="match status" value="1"/>
</dbReference>
<evidence type="ECO:0000256" key="1">
    <source>
        <dbReference type="ARBA" id="ARBA00004412"/>
    </source>
</evidence>
<feature type="non-terminal residue" evidence="6">
    <location>
        <position position="1"/>
    </location>
</feature>
<dbReference type="GO" id="GO:0006886">
    <property type="term" value="P:intracellular protein transport"/>
    <property type="evidence" value="ECO:0007669"/>
    <property type="project" value="TreeGrafter"/>
</dbReference>
<evidence type="ECO:0000313" key="6">
    <source>
        <dbReference type="EMBL" id="RNA23674.1"/>
    </source>
</evidence>
<evidence type="ECO:0000313" key="7">
    <source>
        <dbReference type="Proteomes" id="UP000276133"/>
    </source>
</evidence>
<evidence type="ECO:0000256" key="4">
    <source>
        <dbReference type="ARBA" id="ARBA00022753"/>
    </source>
</evidence>
<organism evidence="6 7">
    <name type="scientific">Brachionus plicatilis</name>
    <name type="common">Marine rotifer</name>
    <name type="synonym">Brachionus muelleri</name>
    <dbReference type="NCBI Taxonomy" id="10195"/>
    <lineage>
        <taxon>Eukaryota</taxon>
        <taxon>Metazoa</taxon>
        <taxon>Spiralia</taxon>
        <taxon>Gnathifera</taxon>
        <taxon>Rotifera</taxon>
        <taxon>Eurotatoria</taxon>
        <taxon>Monogononta</taxon>
        <taxon>Pseudotrocha</taxon>
        <taxon>Ploima</taxon>
        <taxon>Brachionidae</taxon>
        <taxon>Brachionus</taxon>
    </lineage>
</organism>
<dbReference type="InterPro" id="IPR040057">
    <property type="entry name" value="Spe-39"/>
</dbReference>
<dbReference type="STRING" id="10195.A0A3M7RJL2"/>
<keyword evidence="7" id="KW-1185">Reference proteome</keyword>
<gene>
    <name evidence="6" type="ORF">BpHYR1_025873</name>
</gene>
<protein>
    <submittedName>
        <fullName evidence="6">Spermatogenesis-defective 39-like protein</fullName>
    </submittedName>
</protein>